<name>A0A1I6H4Y4_HALSD</name>
<dbReference type="RefSeq" id="WP_092922517.1">
    <property type="nucleotide sequence ID" value="NZ_FOYN01000003.1"/>
</dbReference>
<dbReference type="Gene3D" id="3.40.720.10">
    <property type="entry name" value="Alkaline Phosphatase, subunit A"/>
    <property type="match status" value="2"/>
</dbReference>
<keyword evidence="2" id="KW-0378">Hydrolase</keyword>
<evidence type="ECO:0000313" key="3">
    <source>
        <dbReference type="Proteomes" id="UP000198932"/>
    </source>
</evidence>
<dbReference type="GO" id="GO:0016787">
    <property type="term" value="F:hydrolase activity"/>
    <property type="evidence" value="ECO:0007669"/>
    <property type="project" value="UniProtKB-KW"/>
</dbReference>
<proteinExistence type="predicted"/>
<dbReference type="InterPro" id="IPR017850">
    <property type="entry name" value="Alkaline_phosphatase_core_sf"/>
</dbReference>
<keyword evidence="3" id="KW-1185">Reference proteome</keyword>
<dbReference type="AlphaFoldDB" id="A0A1I6H4Y4"/>
<dbReference type="OrthoDB" id="198670at2157"/>
<evidence type="ECO:0000256" key="1">
    <source>
        <dbReference type="SAM" id="MobiDB-lite"/>
    </source>
</evidence>
<sequence>MSDDGNRAFVLGLDGVPWPLVRPWIEAGELPAFAELIETGAAGPLRSTTPANTPVAWPSIATGTWPDRHGLYEFMKLGSDYSQRPYNREDLRQPPLWELLSPAVVANVPMTYPAGGVGDDGAMVAGMMTSSTDAAGFTQPARLGEAIREEIPDYRVGLRWHEYGEDRRDEFLADFASLFEARRELLRSLTEREDWRLFFFTFTAPDRLQHLIWDEEVILEHYRELDAVLAEVMTYCDRLGATLYVVSDHGFGPISRVVNVNRALADAGLLTPKRSTGARGVLSRAGVSKSTVLNALARIGIDDETLVERLPASVVDSVARAVPGDHALYDVDSAQTRAFLHGLGSVYVNDTSRFDDGAVAPGERDRVKSEVMSALAAVTDPETGERVLSVRDGDDLNPEDEFAPDVVVEGVEGYHVKPGLADETVVDADGIAGYHRPEGVLFARGPPIAADIAVEGATVVDVAPTLLHGLGEPVPAAAHGRVLTELFEPGSPPATRDVVERDHASSDAATDGPGSDEAVEERLRGLGYL</sequence>
<feature type="region of interest" description="Disordered" evidence="1">
    <location>
        <begin position="489"/>
        <end position="529"/>
    </location>
</feature>
<feature type="compositionally biased region" description="Basic and acidic residues" evidence="1">
    <location>
        <begin position="520"/>
        <end position="529"/>
    </location>
</feature>
<dbReference type="InterPro" id="IPR002591">
    <property type="entry name" value="Phosphodiest/P_Trfase"/>
</dbReference>
<evidence type="ECO:0000313" key="2">
    <source>
        <dbReference type="EMBL" id="SFR49367.1"/>
    </source>
</evidence>
<dbReference type="STRING" id="35743.SAMN04487937_2439"/>
<protein>
    <submittedName>
        <fullName evidence="2">Predicted phosphohydrolase or phosphomutase, AlkP superfamily</fullName>
    </submittedName>
</protein>
<dbReference type="SUPFAM" id="SSF53649">
    <property type="entry name" value="Alkaline phosphatase-like"/>
    <property type="match status" value="2"/>
</dbReference>
<dbReference type="Proteomes" id="UP000198932">
    <property type="component" value="Unassembled WGS sequence"/>
</dbReference>
<organism evidence="2 3">
    <name type="scientific">Halorubrum sodomense</name>
    <dbReference type="NCBI Taxonomy" id="35743"/>
    <lineage>
        <taxon>Archaea</taxon>
        <taxon>Methanobacteriati</taxon>
        <taxon>Methanobacteriota</taxon>
        <taxon>Stenosarchaea group</taxon>
        <taxon>Halobacteria</taxon>
        <taxon>Halobacteriales</taxon>
        <taxon>Haloferacaceae</taxon>
        <taxon>Halorubrum</taxon>
    </lineage>
</organism>
<dbReference type="Pfam" id="PF01663">
    <property type="entry name" value="Phosphodiest"/>
    <property type="match status" value="1"/>
</dbReference>
<dbReference type="EMBL" id="FOYN01000003">
    <property type="protein sequence ID" value="SFR49367.1"/>
    <property type="molecule type" value="Genomic_DNA"/>
</dbReference>
<reference evidence="3" key="1">
    <citation type="submission" date="2016-10" db="EMBL/GenBank/DDBJ databases">
        <authorList>
            <person name="Varghese N."/>
            <person name="Submissions S."/>
        </authorList>
    </citation>
    <scope>NUCLEOTIDE SEQUENCE [LARGE SCALE GENOMIC DNA]</scope>
    <source>
        <strain evidence="3">RD 26</strain>
    </source>
</reference>
<gene>
    <name evidence="2" type="ORF">SAMN04487937_2439</name>
</gene>
<accession>A0A1I6H4Y4</accession>